<dbReference type="Proteomes" id="UP000499080">
    <property type="component" value="Unassembled WGS sequence"/>
</dbReference>
<dbReference type="AlphaFoldDB" id="A0A4Y2L631"/>
<comment type="caution">
    <text evidence="1">The sequence shown here is derived from an EMBL/GenBank/DDBJ whole genome shotgun (WGS) entry which is preliminary data.</text>
</comment>
<dbReference type="Gene3D" id="3.30.420.10">
    <property type="entry name" value="Ribonuclease H-like superfamily/Ribonuclease H"/>
    <property type="match status" value="1"/>
</dbReference>
<organism evidence="1 2">
    <name type="scientific">Araneus ventricosus</name>
    <name type="common">Orbweaver spider</name>
    <name type="synonym">Epeira ventricosa</name>
    <dbReference type="NCBI Taxonomy" id="182803"/>
    <lineage>
        <taxon>Eukaryota</taxon>
        <taxon>Metazoa</taxon>
        <taxon>Ecdysozoa</taxon>
        <taxon>Arthropoda</taxon>
        <taxon>Chelicerata</taxon>
        <taxon>Arachnida</taxon>
        <taxon>Araneae</taxon>
        <taxon>Araneomorphae</taxon>
        <taxon>Entelegynae</taxon>
        <taxon>Araneoidea</taxon>
        <taxon>Araneidae</taxon>
        <taxon>Araneus</taxon>
    </lineage>
</organism>
<dbReference type="InterPro" id="IPR036397">
    <property type="entry name" value="RNaseH_sf"/>
</dbReference>
<dbReference type="GO" id="GO:0003676">
    <property type="term" value="F:nucleic acid binding"/>
    <property type="evidence" value="ECO:0007669"/>
    <property type="project" value="InterPro"/>
</dbReference>
<reference evidence="1 2" key="1">
    <citation type="journal article" date="2019" name="Sci. Rep.">
        <title>Orb-weaving spider Araneus ventricosus genome elucidates the spidroin gene catalogue.</title>
        <authorList>
            <person name="Kono N."/>
            <person name="Nakamura H."/>
            <person name="Ohtoshi R."/>
            <person name="Moran D.A.P."/>
            <person name="Shinohara A."/>
            <person name="Yoshida Y."/>
            <person name="Fujiwara M."/>
            <person name="Mori M."/>
            <person name="Tomita M."/>
            <person name="Arakawa K."/>
        </authorList>
    </citation>
    <scope>NUCLEOTIDE SEQUENCE [LARGE SCALE GENOMIC DNA]</scope>
</reference>
<evidence type="ECO:0000313" key="2">
    <source>
        <dbReference type="Proteomes" id="UP000499080"/>
    </source>
</evidence>
<protein>
    <recommendedName>
        <fullName evidence="3">Integrase catalytic domain-containing protein</fullName>
    </recommendedName>
</protein>
<sequence length="170" mass="19322">MNPENILRGKFWILNGRKTICKVVSKCVICKRFFSKRLEADSGPLPENRVRDAAVFQITGVDATGPLFLRGNQKAWVLLFTCAVYRAVHLELIASLSTEAFLLGFRRFVAKHRRCSTIYCDNGTNFVGAANLLHGLDWNKIIRPVAVNTINCKFNPPTAAWWRGWLERLI</sequence>
<dbReference type="OrthoDB" id="6431442at2759"/>
<gene>
    <name evidence="1" type="ORF">AVEN_18574_1</name>
</gene>
<evidence type="ECO:0000313" key="1">
    <source>
        <dbReference type="EMBL" id="GBN09257.1"/>
    </source>
</evidence>
<evidence type="ECO:0008006" key="3">
    <source>
        <dbReference type="Google" id="ProtNLM"/>
    </source>
</evidence>
<dbReference type="InterPro" id="IPR012337">
    <property type="entry name" value="RNaseH-like_sf"/>
</dbReference>
<dbReference type="PANTHER" id="PTHR47331">
    <property type="entry name" value="PHD-TYPE DOMAIN-CONTAINING PROTEIN"/>
    <property type="match status" value="1"/>
</dbReference>
<proteinExistence type="predicted"/>
<dbReference type="EMBL" id="BGPR01005335">
    <property type="protein sequence ID" value="GBN09257.1"/>
    <property type="molecule type" value="Genomic_DNA"/>
</dbReference>
<accession>A0A4Y2L631</accession>
<keyword evidence="2" id="KW-1185">Reference proteome</keyword>
<dbReference type="SUPFAM" id="SSF53098">
    <property type="entry name" value="Ribonuclease H-like"/>
    <property type="match status" value="1"/>
</dbReference>
<dbReference type="PANTHER" id="PTHR47331:SF2">
    <property type="match status" value="1"/>
</dbReference>
<name>A0A4Y2L631_ARAVE</name>